<protein>
    <submittedName>
        <fullName evidence="1">Uncharacterized protein</fullName>
    </submittedName>
</protein>
<reference evidence="1" key="1">
    <citation type="submission" date="2019-10" db="EMBL/GenBank/DDBJ databases">
        <title>Draft genome sequece of Microseira wollei NIES-4236.</title>
        <authorList>
            <person name="Yamaguchi H."/>
            <person name="Suzuki S."/>
            <person name="Kawachi M."/>
        </authorList>
    </citation>
    <scope>NUCLEOTIDE SEQUENCE</scope>
    <source>
        <strain evidence="1">NIES-4236</strain>
    </source>
</reference>
<dbReference type="AlphaFoldDB" id="A0AAV3X873"/>
<dbReference type="EMBL" id="BLAY01000019">
    <property type="protein sequence ID" value="GET36870.1"/>
    <property type="molecule type" value="Genomic_DNA"/>
</dbReference>
<comment type="caution">
    <text evidence="1">The sequence shown here is derived from an EMBL/GenBank/DDBJ whole genome shotgun (WGS) entry which is preliminary data.</text>
</comment>
<gene>
    <name evidence="1" type="ORF">MiSe_16220</name>
</gene>
<dbReference type="Proteomes" id="UP001050975">
    <property type="component" value="Unassembled WGS sequence"/>
</dbReference>
<dbReference type="RefSeq" id="WP_226577336.1">
    <property type="nucleotide sequence ID" value="NZ_BLAY01000019.1"/>
</dbReference>
<evidence type="ECO:0000313" key="1">
    <source>
        <dbReference type="EMBL" id="GET36870.1"/>
    </source>
</evidence>
<accession>A0AAV3X873</accession>
<organism evidence="1 2">
    <name type="scientific">Microseira wollei NIES-4236</name>
    <dbReference type="NCBI Taxonomy" id="2530354"/>
    <lineage>
        <taxon>Bacteria</taxon>
        <taxon>Bacillati</taxon>
        <taxon>Cyanobacteriota</taxon>
        <taxon>Cyanophyceae</taxon>
        <taxon>Oscillatoriophycideae</taxon>
        <taxon>Aerosakkonematales</taxon>
        <taxon>Aerosakkonemataceae</taxon>
        <taxon>Microseira</taxon>
    </lineage>
</organism>
<evidence type="ECO:0000313" key="2">
    <source>
        <dbReference type="Proteomes" id="UP001050975"/>
    </source>
</evidence>
<proteinExistence type="predicted"/>
<sequence length="134" mass="15212">MEDWQKNLTDMLETVTEEVEKFFSDVTDAVDAIALLSEEVAHQVNNAISTEIELFLNDIIQPILDACAEFEPSSFESEWPLTDTVEPSPQQHPACVGCRHYHGQVYGGNLLVCGMHPYGWEAENCPDWEGYRNY</sequence>
<keyword evidence="2" id="KW-1185">Reference proteome</keyword>
<name>A0AAV3X873_9CYAN</name>